<gene>
    <name evidence="2" type="ORF">CHYS00102_LOCUS25590</name>
    <name evidence="3" type="ORF">CHYS00102_LOCUS25592</name>
    <name evidence="4" type="ORF">CHYS00102_LOCUS25593</name>
</gene>
<sequence length="549" mass="60465">MSEMERQGGYGSSMAELSVSCNEENAREYSHSAGNVGASVVALFSNIYQMIDRSVSNATTTFATSQHANTKGKVKKKKTKLKTLRQHMYVENVAVDKKTNEIFPTNKLKRVPTADTIPTSNCSHRKQRERRREKFVGFDKIVEDVPNIEPKASLNHPSFSKGPFWPTKSTISHPVVSSNSGSVKPVVSYLPKKTNEILSPSLHGSAKSTLPKPLETDCTSPSFLSAPKSAKSARTQPNGRSPKINIGPTKETSNTNCTQQMNGHLESNKPRCNVYNSSNRKIFSMISSVENDASVAASDLKKKLRVTASHSDVYKEGSKTRSPVKSECCEDKREEVDEKKGKSAALENTNCVSKRAPVSKTLDVDSESEYSLKSIASTKSAAAVLRNRGSTSRVSKMLNSYAHVDKSKESEKRESDVEFEYERATVLNDKMKKMIPYDSESLYSVKSIASTKSAAAVLHERGSTTAVSKKLEDYVGKSTKIYTHTTDTNNRTRNKTMDKRNEKCTNRSISTSDGSIMSTKSAATVLRERGSKSAVSQLLKTYADGSKHR</sequence>
<feature type="region of interest" description="Disordered" evidence="1">
    <location>
        <begin position="315"/>
        <end position="344"/>
    </location>
</feature>
<dbReference type="EMBL" id="HBFR01035147">
    <property type="protein sequence ID" value="CAD8898376.1"/>
    <property type="molecule type" value="Transcribed_RNA"/>
</dbReference>
<proteinExistence type="predicted"/>
<evidence type="ECO:0000313" key="3">
    <source>
        <dbReference type="EMBL" id="CAD8898378.1"/>
    </source>
</evidence>
<dbReference type="AlphaFoldDB" id="A0A6U5L3W0"/>
<protein>
    <submittedName>
        <fullName evidence="3">Uncharacterized protein</fullName>
    </submittedName>
</protein>
<reference evidence="3" key="1">
    <citation type="submission" date="2021-01" db="EMBL/GenBank/DDBJ databases">
        <authorList>
            <person name="Corre E."/>
            <person name="Pelletier E."/>
            <person name="Niang G."/>
            <person name="Scheremetjew M."/>
            <person name="Finn R."/>
            <person name="Kale V."/>
            <person name="Holt S."/>
            <person name="Cochrane G."/>
            <person name="Meng A."/>
            <person name="Brown T."/>
            <person name="Cohen L."/>
        </authorList>
    </citation>
    <scope>NUCLEOTIDE SEQUENCE</scope>
    <source>
        <strain evidence="3">308</strain>
    </source>
</reference>
<feature type="compositionally biased region" description="Polar residues" evidence="1">
    <location>
        <begin position="250"/>
        <end position="262"/>
    </location>
</feature>
<dbReference type="EMBL" id="HBFR01035152">
    <property type="protein sequence ID" value="CAD8898379.1"/>
    <property type="molecule type" value="Transcribed_RNA"/>
</dbReference>
<organism evidence="3">
    <name type="scientific">Corethron hystrix</name>
    <dbReference type="NCBI Taxonomy" id="216773"/>
    <lineage>
        <taxon>Eukaryota</taxon>
        <taxon>Sar</taxon>
        <taxon>Stramenopiles</taxon>
        <taxon>Ochrophyta</taxon>
        <taxon>Bacillariophyta</taxon>
        <taxon>Coscinodiscophyceae</taxon>
        <taxon>Corethrophycidae</taxon>
        <taxon>Corethrales</taxon>
        <taxon>Corethraceae</taxon>
        <taxon>Corethron</taxon>
    </lineage>
</organism>
<evidence type="ECO:0000313" key="4">
    <source>
        <dbReference type="EMBL" id="CAD8898379.1"/>
    </source>
</evidence>
<feature type="region of interest" description="Disordered" evidence="1">
    <location>
        <begin position="485"/>
        <end position="518"/>
    </location>
</feature>
<feature type="compositionally biased region" description="Basic and acidic residues" evidence="1">
    <location>
        <begin position="327"/>
        <end position="341"/>
    </location>
</feature>
<evidence type="ECO:0000256" key="1">
    <source>
        <dbReference type="SAM" id="MobiDB-lite"/>
    </source>
</evidence>
<dbReference type="EMBL" id="HBFR01035149">
    <property type="protein sequence ID" value="CAD8898378.1"/>
    <property type="molecule type" value="Transcribed_RNA"/>
</dbReference>
<accession>A0A6U5L3W0</accession>
<feature type="compositionally biased region" description="Polar residues" evidence="1">
    <location>
        <begin position="506"/>
        <end position="518"/>
    </location>
</feature>
<feature type="compositionally biased region" description="Basic and acidic residues" evidence="1">
    <location>
        <begin position="495"/>
        <end position="505"/>
    </location>
</feature>
<evidence type="ECO:0000313" key="2">
    <source>
        <dbReference type="EMBL" id="CAD8898376.1"/>
    </source>
</evidence>
<feature type="region of interest" description="Disordered" evidence="1">
    <location>
        <begin position="198"/>
        <end position="272"/>
    </location>
</feature>
<name>A0A6U5L3W0_9STRA</name>